<evidence type="ECO:0000259" key="1">
    <source>
        <dbReference type="Pfam" id="PF01266"/>
    </source>
</evidence>
<dbReference type="Pfam" id="PF04324">
    <property type="entry name" value="Fer2_BFD"/>
    <property type="match status" value="1"/>
</dbReference>
<dbReference type="InterPro" id="IPR006076">
    <property type="entry name" value="FAD-dep_OxRdtase"/>
</dbReference>
<dbReference type="EMBL" id="SOBG01000008">
    <property type="protein sequence ID" value="TDT68087.1"/>
    <property type="molecule type" value="Genomic_DNA"/>
</dbReference>
<dbReference type="PANTHER" id="PTHR42720">
    <property type="entry name" value="GLYCEROL-3-PHOSPHATE DEHYDROGENASE"/>
    <property type="match status" value="1"/>
</dbReference>
<proteinExistence type="predicted"/>
<comment type="caution">
    <text evidence="3">The sequence shown here is derived from an EMBL/GenBank/DDBJ whole genome shotgun (WGS) entry which is preliminary data.</text>
</comment>
<dbReference type="InterPro" id="IPR036188">
    <property type="entry name" value="FAD/NAD-bd_sf"/>
</dbReference>
<organism evidence="3 4">
    <name type="scientific">Hypnocyclicus thermotrophus</name>
    <dbReference type="NCBI Taxonomy" id="1627895"/>
    <lineage>
        <taxon>Bacteria</taxon>
        <taxon>Fusobacteriati</taxon>
        <taxon>Fusobacteriota</taxon>
        <taxon>Fusobacteriia</taxon>
        <taxon>Fusobacteriales</taxon>
        <taxon>Fusobacteriaceae</taxon>
        <taxon>Hypnocyclicus</taxon>
    </lineage>
</organism>
<dbReference type="Pfam" id="PF01266">
    <property type="entry name" value="DAO"/>
    <property type="match status" value="1"/>
</dbReference>
<evidence type="ECO:0000313" key="4">
    <source>
        <dbReference type="Proteomes" id="UP000294678"/>
    </source>
</evidence>
<dbReference type="AlphaFoldDB" id="A0AA46I544"/>
<protein>
    <submittedName>
        <fullName evidence="3">Glycerol-3-phosphate dehydrogenase</fullName>
    </submittedName>
</protein>
<dbReference type="InterPro" id="IPR007419">
    <property type="entry name" value="BFD-like_2Fe2S-bd_dom"/>
</dbReference>
<reference evidence="3 4" key="1">
    <citation type="submission" date="2019-03" db="EMBL/GenBank/DDBJ databases">
        <title>Genomic Encyclopedia of Type Strains, Phase IV (KMG-IV): sequencing the most valuable type-strain genomes for metagenomic binning, comparative biology and taxonomic classification.</title>
        <authorList>
            <person name="Goeker M."/>
        </authorList>
    </citation>
    <scope>NUCLEOTIDE SEQUENCE [LARGE SCALE GENOMIC DNA]</scope>
    <source>
        <strain evidence="3 4">DSM 100055</strain>
    </source>
</reference>
<feature type="domain" description="FAD dependent oxidoreductase" evidence="1">
    <location>
        <begin position="3"/>
        <end position="348"/>
    </location>
</feature>
<evidence type="ECO:0000259" key="2">
    <source>
        <dbReference type="Pfam" id="PF04324"/>
    </source>
</evidence>
<gene>
    <name evidence="3" type="ORF">EV215_1808</name>
</gene>
<dbReference type="CDD" id="cd19946">
    <property type="entry name" value="GlpA-like_Fer2_BFD-like"/>
    <property type="match status" value="1"/>
</dbReference>
<dbReference type="PANTHER" id="PTHR42720:SF1">
    <property type="entry name" value="GLYCEROL 3-PHOSPHATE OXIDASE"/>
    <property type="match status" value="1"/>
</dbReference>
<dbReference type="SUPFAM" id="SSF51905">
    <property type="entry name" value="FAD/NAD(P)-binding domain"/>
    <property type="match status" value="1"/>
</dbReference>
<accession>A0AA46I544</accession>
<dbReference type="Gene3D" id="1.10.10.1100">
    <property type="entry name" value="BFD-like [2Fe-2S]-binding domain"/>
    <property type="match status" value="1"/>
</dbReference>
<dbReference type="RefSeq" id="WP_134113671.1">
    <property type="nucleotide sequence ID" value="NZ_SOBG01000008.1"/>
</dbReference>
<dbReference type="Proteomes" id="UP000294678">
    <property type="component" value="Unassembled WGS sequence"/>
</dbReference>
<dbReference type="Gene3D" id="3.50.50.60">
    <property type="entry name" value="FAD/NAD(P)-binding domain"/>
    <property type="match status" value="1"/>
</dbReference>
<keyword evidence="4" id="KW-1185">Reference proteome</keyword>
<dbReference type="InterPro" id="IPR052745">
    <property type="entry name" value="G3P_Oxidase/Oxidoreductase"/>
</dbReference>
<dbReference type="Gene3D" id="3.30.9.10">
    <property type="entry name" value="D-Amino Acid Oxidase, subunit A, domain 2"/>
    <property type="match status" value="1"/>
</dbReference>
<name>A0AA46I544_9FUSO</name>
<evidence type="ECO:0000313" key="3">
    <source>
        <dbReference type="EMBL" id="TDT68087.1"/>
    </source>
</evidence>
<feature type="domain" description="BFD-like [2Fe-2S]-binding" evidence="2">
    <location>
        <begin position="395"/>
        <end position="448"/>
    </location>
</feature>
<sequence length="482" mass="54351">MYDIIIIGAGVIGSLIARELSKYNIKIALLEKNDDVSCGASKANSGIIHGGYDAKHGTLKSKLSYKGNQMYDKLNSELNFGFERIGSLVVGYNEEDLKSLKKLIENGVKNGVKNLKLLTKEKIKEIEPNINDNVQYAVYCSDVGIVSPYEVTIAAAENAIKNGVKLFLNSEVISIKKDEFFIVETQKKIFKTRYIINCAGLYSDKIANMVGIDDFYIIPRKGEYMLFEKYYGDIVNHVIFQVPTVHGKGVLVTKTYHNNLMIGPNAQEINTKDDKSTSLENLKSIYIKSKNSIPNIDYKKIIRSFAGIRATSNKHDFIIEESKIKNFINVAGIESPGLTSAPAIAQMVENILLNKESFKKNKKYNPYRKFIVKKKTKDELLSNTELKPLLDNETYICRCEQVSKEIILDALSRGIEVKSVDGIKRRTRAGMGICQGNFCSSRVKKIISKYYNIPIETVKDREEASGIINERVNRIEILKNFK</sequence>
<dbReference type="InterPro" id="IPR041854">
    <property type="entry name" value="BFD-like_2Fe2S-bd_dom_sf"/>
</dbReference>